<evidence type="ECO:0000256" key="4">
    <source>
        <dbReference type="PIRSR" id="PIRSR603782-2"/>
    </source>
</evidence>
<dbReference type="InterPro" id="IPR036249">
    <property type="entry name" value="Thioredoxin-like_sf"/>
</dbReference>
<dbReference type="KEGG" id="pcx:LPB68_08900"/>
<feature type="disulfide bond" description="Redox-active" evidence="4">
    <location>
        <begin position="74"/>
        <end position="78"/>
    </location>
</feature>
<evidence type="ECO:0000256" key="3">
    <source>
        <dbReference type="PIRSR" id="PIRSR603782-1"/>
    </source>
</evidence>
<dbReference type="STRING" id="1763538.LPB68_08900"/>
<protein>
    <submittedName>
        <fullName evidence="7">Electron transporter SenC</fullName>
    </submittedName>
</protein>
<dbReference type="PROSITE" id="PS51352">
    <property type="entry name" value="THIOREDOXIN_2"/>
    <property type="match status" value="1"/>
</dbReference>
<dbReference type="RefSeq" id="WP_068661396.1">
    <property type="nucleotide sequence ID" value="NZ_CP017770.1"/>
</dbReference>
<dbReference type="CDD" id="cd02968">
    <property type="entry name" value="SCO"/>
    <property type="match status" value="1"/>
</dbReference>
<keyword evidence="5" id="KW-0472">Membrane</keyword>
<gene>
    <name evidence="7" type="ORF">PNBC_21050</name>
</gene>
<feature type="domain" description="Thioredoxin" evidence="6">
    <location>
        <begin position="36"/>
        <end position="204"/>
    </location>
</feature>
<dbReference type="Proteomes" id="UP000077134">
    <property type="component" value="Unassembled WGS sequence"/>
</dbReference>
<evidence type="ECO:0000256" key="5">
    <source>
        <dbReference type="SAM" id="Phobius"/>
    </source>
</evidence>
<dbReference type="PANTHER" id="PTHR12151">
    <property type="entry name" value="ELECTRON TRANSPORT PROTIN SCO1/SENC FAMILY MEMBER"/>
    <property type="match status" value="1"/>
</dbReference>
<keyword evidence="3" id="KW-0479">Metal-binding</keyword>
<dbReference type="Pfam" id="PF02630">
    <property type="entry name" value="SCO1-SenC"/>
    <property type="match status" value="1"/>
</dbReference>
<dbReference type="Gene3D" id="3.40.30.10">
    <property type="entry name" value="Glutaredoxin"/>
    <property type="match status" value="1"/>
</dbReference>
<keyword evidence="5" id="KW-1133">Transmembrane helix</keyword>
<reference evidence="7 8" key="1">
    <citation type="submission" date="2016-02" db="EMBL/GenBank/DDBJ databases">
        <title>Paenibacillus sp. LPB0068, isolated from Crassostrea gigas.</title>
        <authorList>
            <person name="Shin S.-K."/>
            <person name="Yi H."/>
        </authorList>
    </citation>
    <scope>NUCLEOTIDE SEQUENCE [LARGE SCALE GENOMIC DNA]</scope>
    <source>
        <strain evidence="7 8">LPB0068</strain>
    </source>
</reference>
<dbReference type="PANTHER" id="PTHR12151:SF25">
    <property type="entry name" value="LINALOOL DEHYDRATASE_ISOMERASE DOMAIN-CONTAINING PROTEIN"/>
    <property type="match status" value="1"/>
</dbReference>
<feature type="binding site" evidence="3">
    <location>
        <position position="165"/>
    </location>
    <ligand>
        <name>Cu cation</name>
        <dbReference type="ChEBI" id="CHEBI:23378"/>
    </ligand>
</feature>
<keyword evidence="5" id="KW-0812">Transmembrane</keyword>
<name>A0A167AI59_9BACL</name>
<dbReference type="SUPFAM" id="SSF52833">
    <property type="entry name" value="Thioredoxin-like"/>
    <property type="match status" value="1"/>
</dbReference>
<dbReference type="GO" id="GO:0046872">
    <property type="term" value="F:metal ion binding"/>
    <property type="evidence" value="ECO:0007669"/>
    <property type="project" value="UniProtKB-KW"/>
</dbReference>
<keyword evidence="4" id="KW-1015">Disulfide bond</keyword>
<feature type="binding site" evidence="3">
    <location>
        <position position="74"/>
    </location>
    <ligand>
        <name>Cu cation</name>
        <dbReference type="ChEBI" id="CHEBI:23378"/>
    </ligand>
</feature>
<keyword evidence="8" id="KW-1185">Reference proteome</keyword>
<organism evidence="7 8">
    <name type="scientific">Paenibacillus crassostreae</name>
    <dbReference type="NCBI Taxonomy" id="1763538"/>
    <lineage>
        <taxon>Bacteria</taxon>
        <taxon>Bacillati</taxon>
        <taxon>Bacillota</taxon>
        <taxon>Bacilli</taxon>
        <taxon>Bacillales</taxon>
        <taxon>Paenibacillaceae</taxon>
        <taxon>Paenibacillus</taxon>
    </lineage>
</organism>
<comment type="caution">
    <text evidence="7">The sequence shown here is derived from an EMBL/GenBank/DDBJ whole genome shotgun (WGS) entry which is preliminary data.</text>
</comment>
<comment type="similarity">
    <text evidence="1">Belongs to the SCO1/2 family.</text>
</comment>
<evidence type="ECO:0000313" key="7">
    <source>
        <dbReference type="EMBL" id="OAB71050.1"/>
    </source>
</evidence>
<feature type="binding site" evidence="3">
    <location>
        <position position="78"/>
    </location>
    <ligand>
        <name>Cu cation</name>
        <dbReference type="ChEBI" id="CHEBI:23378"/>
    </ligand>
</feature>
<keyword evidence="2 3" id="KW-0186">Copper</keyword>
<evidence type="ECO:0000313" key="8">
    <source>
        <dbReference type="Proteomes" id="UP000077134"/>
    </source>
</evidence>
<proteinExistence type="inferred from homology"/>
<dbReference type="EMBL" id="LSFN01000044">
    <property type="protein sequence ID" value="OAB71050.1"/>
    <property type="molecule type" value="Genomic_DNA"/>
</dbReference>
<evidence type="ECO:0000256" key="2">
    <source>
        <dbReference type="ARBA" id="ARBA00023008"/>
    </source>
</evidence>
<dbReference type="InterPro" id="IPR003782">
    <property type="entry name" value="SCO1/SenC"/>
</dbReference>
<sequence length="205" mass="23718">MQTFKRYKWTWALIGIIIILAGYLLVSSLDLGKEKWPVISTVQDFSLENVDKTTVTLDDTKGKVRLFYFFFTSCPDVCPVTTFMLSQVQDKLQEEGIFKEDVEFVSISFDPEVDSVEKIREFGDKFKVDYDGWYFLRGDKQSIWDLAEKSFKIMIIGDKEGNYSHANLIALVDRDNQVRNLYNANDTDDVTVEMLVNDIKDLAKD</sequence>
<accession>A0A167AI59</accession>
<dbReference type="AlphaFoldDB" id="A0A167AI59"/>
<dbReference type="InterPro" id="IPR013766">
    <property type="entry name" value="Thioredoxin_domain"/>
</dbReference>
<evidence type="ECO:0000259" key="6">
    <source>
        <dbReference type="PROSITE" id="PS51352"/>
    </source>
</evidence>
<feature type="transmembrane region" description="Helical" evidence="5">
    <location>
        <begin position="6"/>
        <end position="26"/>
    </location>
</feature>
<evidence type="ECO:0000256" key="1">
    <source>
        <dbReference type="ARBA" id="ARBA00010996"/>
    </source>
</evidence>
<dbReference type="OrthoDB" id="9811998at2"/>